<feature type="chain" id="PRO_5027907185" evidence="10">
    <location>
        <begin position="16"/>
        <end position="721"/>
    </location>
</feature>
<feature type="signal peptide" evidence="10">
    <location>
        <begin position="1"/>
        <end position="15"/>
    </location>
</feature>
<evidence type="ECO:0000259" key="12">
    <source>
        <dbReference type="Pfam" id="PF05649"/>
    </source>
</evidence>
<dbReference type="Pfam" id="PF01431">
    <property type="entry name" value="Peptidase_M13"/>
    <property type="match status" value="1"/>
</dbReference>
<name>A0A6P4EQ34_DRORH</name>
<dbReference type="SUPFAM" id="SSF55486">
    <property type="entry name" value="Metalloproteases ('zincins'), catalytic domain"/>
    <property type="match status" value="1"/>
</dbReference>
<comment type="similarity">
    <text evidence="3">Belongs to the peptidase M13 family.</text>
</comment>
<keyword evidence="6" id="KW-0378">Hydrolase</keyword>
<dbReference type="InterPro" id="IPR018497">
    <property type="entry name" value="Peptidase_M13_C"/>
</dbReference>
<evidence type="ECO:0000313" key="13">
    <source>
        <dbReference type="RefSeq" id="XP_016975411.1"/>
    </source>
</evidence>
<comment type="subcellular location">
    <subcellularLocation>
        <location evidence="2">Cell membrane</location>
        <topology evidence="2">Single-pass type II membrane protein</topology>
    </subcellularLocation>
</comment>
<feature type="domain" description="Peptidase M13 N-terminal" evidence="12">
    <location>
        <begin position="45"/>
        <end position="398"/>
    </location>
</feature>
<dbReference type="RefSeq" id="XP_016975411.1">
    <property type="nucleotide sequence ID" value="XM_017119922.1"/>
</dbReference>
<dbReference type="Gene3D" id="1.10.1380.10">
    <property type="entry name" value="Neutral endopeptidase , domain2"/>
    <property type="match status" value="1"/>
</dbReference>
<dbReference type="GO" id="GO:0004222">
    <property type="term" value="F:metalloendopeptidase activity"/>
    <property type="evidence" value="ECO:0007669"/>
    <property type="project" value="InterPro"/>
</dbReference>
<evidence type="ECO:0000256" key="10">
    <source>
        <dbReference type="SAM" id="SignalP"/>
    </source>
</evidence>
<feature type="compositionally biased region" description="Polar residues" evidence="9">
    <location>
        <begin position="709"/>
        <end position="721"/>
    </location>
</feature>
<evidence type="ECO:0000256" key="7">
    <source>
        <dbReference type="ARBA" id="ARBA00022833"/>
    </source>
</evidence>
<evidence type="ECO:0000256" key="5">
    <source>
        <dbReference type="ARBA" id="ARBA00022723"/>
    </source>
</evidence>
<accession>A0A6P4EQ34</accession>
<dbReference type="GO" id="GO:0005886">
    <property type="term" value="C:plasma membrane"/>
    <property type="evidence" value="ECO:0007669"/>
    <property type="project" value="UniProtKB-SubCell"/>
</dbReference>
<evidence type="ECO:0000256" key="6">
    <source>
        <dbReference type="ARBA" id="ARBA00022801"/>
    </source>
</evidence>
<protein>
    <submittedName>
        <fullName evidence="13">Endothelin-converting enzyme 2-like</fullName>
    </submittedName>
</protein>
<dbReference type="PROSITE" id="PS51885">
    <property type="entry name" value="NEPRILYSIN"/>
    <property type="match status" value="1"/>
</dbReference>
<evidence type="ECO:0000256" key="2">
    <source>
        <dbReference type="ARBA" id="ARBA00004401"/>
    </source>
</evidence>
<feature type="region of interest" description="Disordered" evidence="9">
    <location>
        <begin position="701"/>
        <end position="721"/>
    </location>
</feature>
<dbReference type="AlphaFoldDB" id="A0A6P4EQ34"/>
<dbReference type="Pfam" id="PF05649">
    <property type="entry name" value="Peptidase_M13_N"/>
    <property type="match status" value="1"/>
</dbReference>
<reference evidence="13" key="1">
    <citation type="submission" date="2025-08" db="UniProtKB">
        <authorList>
            <consortium name="RefSeq"/>
        </authorList>
    </citation>
    <scope>IDENTIFICATION</scope>
</reference>
<keyword evidence="4" id="KW-0645">Protease</keyword>
<evidence type="ECO:0000256" key="4">
    <source>
        <dbReference type="ARBA" id="ARBA00022670"/>
    </source>
</evidence>
<dbReference type="PANTHER" id="PTHR11733">
    <property type="entry name" value="ZINC METALLOPROTEASE FAMILY M13 NEPRILYSIN-RELATED"/>
    <property type="match status" value="1"/>
</dbReference>
<dbReference type="PANTHER" id="PTHR11733:SF167">
    <property type="entry name" value="FI17812P1-RELATED"/>
    <property type="match status" value="1"/>
</dbReference>
<dbReference type="GO" id="GO:0016485">
    <property type="term" value="P:protein processing"/>
    <property type="evidence" value="ECO:0007669"/>
    <property type="project" value="TreeGrafter"/>
</dbReference>
<keyword evidence="10" id="KW-0732">Signal</keyword>
<keyword evidence="5" id="KW-0479">Metal-binding</keyword>
<evidence type="ECO:0000256" key="1">
    <source>
        <dbReference type="ARBA" id="ARBA00001947"/>
    </source>
</evidence>
<evidence type="ECO:0000259" key="11">
    <source>
        <dbReference type="Pfam" id="PF01431"/>
    </source>
</evidence>
<gene>
    <name evidence="13" type="primary">LOC108041866</name>
</gene>
<dbReference type="Gene3D" id="3.40.390.10">
    <property type="entry name" value="Collagenase (Catalytic Domain)"/>
    <property type="match status" value="1"/>
</dbReference>
<dbReference type="OrthoDB" id="7842934at2759"/>
<evidence type="ECO:0000256" key="8">
    <source>
        <dbReference type="ARBA" id="ARBA00023049"/>
    </source>
</evidence>
<dbReference type="InterPro" id="IPR000718">
    <property type="entry name" value="Peptidase_M13"/>
</dbReference>
<comment type="cofactor">
    <cofactor evidence="1">
        <name>Zn(2+)</name>
        <dbReference type="ChEBI" id="CHEBI:29105"/>
    </cofactor>
</comment>
<evidence type="ECO:0000256" key="3">
    <source>
        <dbReference type="ARBA" id="ARBA00007357"/>
    </source>
</evidence>
<feature type="domain" description="Peptidase M13 C-terminal" evidence="11">
    <location>
        <begin position="472"/>
        <end position="639"/>
    </location>
</feature>
<proteinExistence type="inferred from homology"/>
<dbReference type="InterPro" id="IPR024079">
    <property type="entry name" value="MetalloPept_cat_dom_sf"/>
</dbReference>
<keyword evidence="8" id="KW-0482">Metalloprotease</keyword>
<dbReference type="InterPro" id="IPR042089">
    <property type="entry name" value="Peptidase_M13_dom_2"/>
</dbReference>
<dbReference type="GO" id="GO:0046872">
    <property type="term" value="F:metal ion binding"/>
    <property type="evidence" value="ECO:0007669"/>
    <property type="project" value="UniProtKB-KW"/>
</dbReference>
<keyword evidence="7" id="KW-0862">Zinc</keyword>
<organism evidence="13">
    <name type="scientific">Drosophila rhopaloa</name>
    <name type="common">Fruit fly</name>
    <dbReference type="NCBI Taxonomy" id="1041015"/>
    <lineage>
        <taxon>Eukaryota</taxon>
        <taxon>Metazoa</taxon>
        <taxon>Ecdysozoa</taxon>
        <taxon>Arthropoda</taxon>
        <taxon>Hexapoda</taxon>
        <taxon>Insecta</taxon>
        <taxon>Pterygota</taxon>
        <taxon>Neoptera</taxon>
        <taxon>Endopterygota</taxon>
        <taxon>Diptera</taxon>
        <taxon>Brachycera</taxon>
        <taxon>Muscomorpha</taxon>
        <taxon>Ephydroidea</taxon>
        <taxon>Drosophilidae</taxon>
        <taxon>Drosophila</taxon>
        <taxon>Sophophora</taxon>
    </lineage>
</organism>
<dbReference type="InterPro" id="IPR008753">
    <property type="entry name" value="Peptidase_M13_N"/>
</dbReference>
<sequence length="721" mass="83310">MKWIICLLIAPIVAASPILNAAFNNSNTRLLNNILGNVNEDASACGNYFGYACGNYVGHNINDYFSNINQKLSYMMYYDLIQQMDELHQISQIPGFNESSVDAKALRYYLNCLDAPPETRTAEHYLRLATPGKGLTWPHLTPSGFEWPRDKFKWMNTLANLHRYGLTNVIVNVEITRNSMLKLSMPNFKVNLHDWLKLKDFGITLYDMGVPYNRQNSFWHEVTSLEWFLEELTNRNEDDEEMHFMSVQDIEWTTELKWQRFIEAIVGHRISSRLRVYIQNLNYFTALRRMDFIHAELLANYIMTRFVLHIRKNANDGGDPIKCIRNLRSSMSLASSLLYKERFQDPTTLEDNIQEVEQIFDQLRRQLIHQVNINRLGLTSKQKRMVIEKVQAIVLNIGNIPKGLDHRSFVSRYYKDLEISTGNLDYAREHLKMLEFRMRKHMAQFQQPFPSSEEYFHMPDTITDFQSPSSPYYLVDKNIIVMPYPLLQEPFFVSDSHDVFKYSLMGFTLAHEMMHAIGTRGILVDSHGNDQDVGQKILSLPQFQPCLNTEHHEERLADIEGLKLAFAAYSSRSKQSRNDEKFTSVNLEKIFFLNVAQLFCTDNYPRNFLHHDDHPLRLQQIVNGFEPFERAFECPRNSLQCDKCEFSANVRPDVEAIAAAALSGMEMGSGPGSEGYEDADDEKSKAMENASQRLAVHRMTPTLEKSHLGGSTSSRIHNPGI</sequence>
<evidence type="ECO:0000256" key="9">
    <source>
        <dbReference type="SAM" id="MobiDB-lite"/>
    </source>
</evidence>